<comment type="caution">
    <text evidence="2">The sequence shown here is derived from an EMBL/GenBank/DDBJ whole genome shotgun (WGS) entry which is preliminary data.</text>
</comment>
<accession>A0A543IS82</accession>
<dbReference type="AlphaFoldDB" id="A0A543IS82"/>
<dbReference type="GO" id="GO:0004792">
    <property type="term" value="F:thiosulfate-cyanide sulfurtransferase activity"/>
    <property type="evidence" value="ECO:0007669"/>
    <property type="project" value="TreeGrafter"/>
</dbReference>
<sequence length="351" mass="37990">MRVQVNPAFPFFLDDLSGRARLGDFPPTGQILEPVEPPLRDLLRLCATGPRERAELYGRVAGASPEEIDAAVDRLLAARILVRESDTARLIADERRSRQALFLSMFHPAERVEEALRALARLTVAVLGVGAIGGAVAVQLATAGVRTLRLVDDDHVEPSNLHRQHLYTTGDVGTPKVAAAARRLREHEPEAAIDPVPRRLSSAADVAEVIKGADLVVNTVDTPQPHIRRWVNRACVEAGVPFVTGGFNQHMGLVGPLVVPGETACLACQERELAERYGRATLPTPENAGRIIPAFAPLCVIVSGMLAAEIIRWATRTGPPAILGRTVYLDLLTLTTTAREFTRAADCEVCR</sequence>
<evidence type="ECO:0000313" key="3">
    <source>
        <dbReference type="Proteomes" id="UP000319213"/>
    </source>
</evidence>
<evidence type="ECO:0000313" key="2">
    <source>
        <dbReference type="EMBL" id="TQM73433.1"/>
    </source>
</evidence>
<evidence type="ECO:0000259" key="1">
    <source>
        <dbReference type="Pfam" id="PF00899"/>
    </source>
</evidence>
<dbReference type="GO" id="GO:0016779">
    <property type="term" value="F:nucleotidyltransferase activity"/>
    <property type="evidence" value="ECO:0007669"/>
    <property type="project" value="TreeGrafter"/>
</dbReference>
<dbReference type="EMBL" id="VFPQ01000001">
    <property type="protein sequence ID" value="TQM73433.1"/>
    <property type="molecule type" value="Genomic_DNA"/>
</dbReference>
<dbReference type="GO" id="GO:0005737">
    <property type="term" value="C:cytoplasm"/>
    <property type="evidence" value="ECO:0007669"/>
    <property type="project" value="TreeGrafter"/>
</dbReference>
<proteinExistence type="predicted"/>
<organism evidence="2 3">
    <name type="scientific">Thermopolyspora flexuosa</name>
    <dbReference type="NCBI Taxonomy" id="103836"/>
    <lineage>
        <taxon>Bacteria</taxon>
        <taxon>Bacillati</taxon>
        <taxon>Actinomycetota</taxon>
        <taxon>Actinomycetes</taxon>
        <taxon>Streptosporangiales</taxon>
        <taxon>Streptosporangiaceae</taxon>
        <taxon>Thermopolyspora</taxon>
    </lineage>
</organism>
<dbReference type="Pfam" id="PF00899">
    <property type="entry name" value="ThiF"/>
    <property type="match status" value="1"/>
</dbReference>
<dbReference type="GO" id="GO:0008641">
    <property type="term" value="F:ubiquitin-like modifier activating enzyme activity"/>
    <property type="evidence" value="ECO:0007669"/>
    <property type="project" value="InterPro"/>
</dbReference>
<dbReference type="PANTHER" id="PTHR10953">
    <property type="entry name" value="UBIQUITIN-ACTIVATING ENZYME E1"/>
    <property type="match status" value="1"/>
</dbReference>
<keyword evidence="3" id="KW-1185">Reference proteome</keyword>
<dbReference type="InterPro" id="IPR022291">
    <property type="entry name" value="Bacteriocin_synth_cyclodeHase"/>
</dbReference>
<dbReference type="SUPFAM" id="SSF69572">
    <property type="entry name" value="Activating enzymes of the ubiquitin-like proteins"/>
    <property type="match status" value="1"/>
</dbReference>
<dbReference type="InterPro" id="IPR000594">
    <property type="entry name" value="ThiF_NAD_FAD-bd"/>
</dbReference>
<dbReference type="Gene3D" id="3.40.50.720">
    <property type="entry name" value="NAD(P)-binding Rossmann-like Domain"/>
    <property type="match status" value="1"/>
</dbReference>
<dbReference type="InterPro" id="IPR035985">
    <property type="entry name" value="Ubiquitin-activating_enz"/>
</dbReference>
<dbReference type="PANTHER" id="PTHR10953:SF102">
    <property type="entry name" value="ADENYLYLTRANSFERASE AND SULFURTRANSFERASE MOCS3"/>
    <property type="match status" value="1"/>
</dbReference>
<name>A0A543IS82_9ACTN</name>
<gene>
    <name evidence="2" type="ORF">FHX40_0072</name>
</gene>
<dbReference type="OrthoDB" id="9204719at2"/>
<dbReference type="Proteomes" id="UP000319213">
    <property type="component" value="Unassembled WGS sequence"/>
</dbReference>
<protein>
    <submittedName>
        <fullName evidence="2">Bacteriocin biosynthesis cyclodehydratase domain-containing protein</fullName>
    </submittedName>
</protein>
<feature type="domain" description="THIF-type NAD/FAD binding fold" evidence="1">
    <location>
        <begin position="113"/>
        <end position="348"/>
    </location>
</feature>
<reference evidence="2 3" key="1">
    <citation type="submission" date="2019-06" db="EMBL/GenBank/DDBJ databases">
        <title>Sequencing the genomes of 1000 actinobacteria strains.</title>
        <authorList>
            <person name="Klenk H.-P."/>
        </authorList>
    </citation>
    <scope>NUCLEOTIDE SEQUENCE [LARGE SCALE GENOMIC DNA]</scope>
    <source>
        <strain evidence="2 3">DSM 43186</strain>
    </source>
</reference>
<dbReference type="InterPro" id="IPR045886">
    <property type="entry name" value="ThiF/MoeB/HesA"/>
</dbReference>
<dbReference type="NCBIfam" id="TIGR03882">
    <property type="entry name" value="cyclo_dehyd_2"/>
    <property type="match status" value="1"/>
</dbReference>